<accession>A0A8D8D9F1</accession>
<organism evidence="1">
    <name type="scientific">Culex pipiens</name>
    <name type="common">House mosquito</name>
    <dbReference type="NCBI Taxonomy" id="7175"/>
    <lineage>
        <taxon>Eukaryota</taxon>
        <taxon>Metazoa</taxon>
        <taxon>Ecdysozoa</taxon>
        <taxon>Arthropoda</taxon>
        <taxon>Hexapoda</taxon>
        <taxon>Insecta</taxon>
        <taxon>Pterygota</taxon>
        <taxon>Neoptera</taxon>
        <taxon>Endopterygota</taxon>
        <taxon>Diptera</taxon>
        <taxon>Nematocera</taxon>
        <taxon>Culicoidea</taxon>
        <taxon>Culicidae</taxon>
        <taxon>Culicinae</taxon>
        <taxon>Culicini</taxon>
        <taxon>Culex</taxon>
        <taxon>Culex</taxon>
    </lineage>
</organism>
<name>A0A8D8D9F1_CULPI</name>
<protein>
    <submittedName>
        <fullName evidence="1">(northern house mosquito) hypothetical protein</fullName>
    </submittedName>
</protein>
<dbReference type="EMBL" id="HBUE01153929">
    <property type="protein sequence ID" value="CAG6506704.1"/>
    <property type="molecule type" value="Transcribed_RNA"/>
</dbReference>
<dbReference type="EMBL" id="HBUE01258977">
    <property type="protein sequence ID" value="CAG6558020.1"/>
    <property type="molecule type" value="Transcribed_RNA"/>
</dbReference>
<sequence length="216" mass="24185">MTTSFKVLDQPLHRKDTAAVVYTVRNFHACDVCVACDPRNCHDRSYHAHDAHRDVHRCKLSSSDRTCASSSCACRKRHHSPASGASYQPFLPLQMQRTPRPLQPTPQWFRPRCRTRSAPMVRIPSLAVLPRGPRSGPPEELRHTPLLQPTWTCSLFRRHLRGHSGWRPTPNLGEVFGGHLVLPANPCEEQTENMDTAGGIQILVGGTVPELVVHSN</sequence>
<evidence type="ECO:0000313" key="1">
    <source>
        <dbReference type="EMBL" id="CAG6506704.1"/>
    </source>
</evidence>
<reference evidence="1" key="1">
    <citation type="submission" date="2021-05" db="EMBL/GenBank/DDBJ databases">
        <authorList>
            <person name="Alioto T."/>
            <person name="Alioto T."/>
            <person name="Gomez Garrido J."/>
        </authorList>
    </citation>
    <scope>NUCLEOTIDE SEQUENCE</scope>
</reference>
<dbReference type="EMBL" id="HBUE01258981">
    <property type="protein sequence ID" value="CAG6558024.1"/>
    <property type="molecule type" value="Transcribed_RNA"/>
</dbReference>
<dbReference type="AlphaFoldDB" id="A0A8D8D9F1"/>
<proteinExistence type="predicted"/>